<dbReference type="EMBL" id="BFBR01000004">
    <property type="protein sequence ID" value="GBF57821.1"/>
    <property type="molecule type" value="Genomic_DNA"/>
</dbReference>
<proteinExistence type="predicted"/>
<organism evidence="1 2">
    <name type="scientific">Candidatus Phycosocius bacilliformis</name>
    <dbReference type="NCBI Taxonomy" id="1445552"/>
    <lineage>
        <taxon>Bacteria</taxon>
        <taxon>Pseudomonadati</taxon>
        <taxon>Pseudomonadota</taxon>
        <taxon>Alphaproteobacteria</taxon>
        <taxon>Caulobacterales</taxon>
        <taxon>Caulobacterales incertae sedis</taxon>
        <taxon>Candidatus Phycosocius</taxon>
    </lineage>
</organism>
<keyword evidence="2" id="KW-1185">Reference proteome</keyword>
<dbReference type="AlphaFoldDB" id="A0A2P2E9T1"/>
<evidence type="ECO:0000313" key="2">
    <source>
        <dbReference type="Proteomes" id="UP000245086"/>
    </source>
</evidence>
<name>A0A2P2E9T1_9PROT</name>
<reference evidence="1 2" key="1">
    <citation type="journal article" date="2018" name="Genome Announc.">
        <title>Draft Genome Sequence of "Candidatus Phycosocius bacilliformis," an Alphaproteobacterial Ectosymbiont of the Hydrocarbon-Producing Green Alga Botryococcus braunii.</title>
        <authorList>
            <person name="Tanabe Y."/>
            <person name="Yamaguchi H."/>
            <person name="Watanabe M.M."/>
        </authorList>
    </citation>
    <scope>NUCLEOTIDE SEQUENCE [LARGE SCALE GENOMIC DNA]</scope>
    <source>
        <strain evidence="1 2">BOTRYCO-2</strain>
    </source>
</reference>
<comment type="caution">
    <text evidence="1">The sequence shown here is derived from an EMBL/GenBank/DDBJ whole genome shotgun (WGS) entry which is preliminary data.</text>
</comment>
<protein>
    <submittedName>
        <fullName evidence="1">Uncharacterized protein</fullName>
    </submittedName>
</protein>
<sequence>MLSERITHILSQAGYIGAATALVFMAMADHADAKPREAKALRGKATATSTDPGEQAQAWLGRAVWRAGACDRQENFQTFRFGDNPQVEVGSGRPGDGEALQVLRVGLSTDGLIEVETRVCAPVGCNQTVERYRRIGANQMQEWHFEGRLPDHVPYVLVRDGQAVDGSGPGRLFNRCPD</sequence>
<accession>A0A2P2E9T1</accession>
<gene>
    <name evidence="1" type="ORF">PbB2_01491</name>
</gene>
<evidence type="ECO:0000313" key="1">
    <source>
        <dbReference type="EMBL" id="GBF57821.1"/>
    </source>
</evidence>
<dbReference type="Proteomes" id="UP000245086">
    <property type="component" value="Unassembled WGS sequence"/>
</dbReference>